<dbReference type="SMART" id="SM00066">
    <property type="entry name" value="GAL4"/>
    <property type="match status" value="1"/>
</dbReference>
<proteinExistence type="predicted"/>
<dbReference type="AlphaFoldDB" id="A0AAV5GUZ2"/>
<dbReference type="CDD" id="cd12148">
    <property type="entry name" value="fungal_TF_MHR"/>
    <property type="match status" value="1"/>
</dbReference>
<dbReference type="EMBL" id="BQKY01000016">
    <property type="protein sequence ID" value="GJN94038.1"/>
    <property type="molecule type" value="Genomic_DNA"/>
</dbReference>
<gene>
    <name evidence="3" type="ORF">Rhopal_007101-T1</name>
</gene>
<dbReference type="CDD" id="cd00067">
    <property type="entry name" value="GAL4"/>
    <property type="match status" value="1"/>
</dbReference>
<feature type="region of interest" description="Disordered" evidence="1">
    <location>
        <begin position="1"/>
        <end position="25"/>
    </location>
</feature>
<dbReference type="SUPFAM" id="SSF57701">
    <property type="entry name" value="Zn2/Cys6 DNA-binding domain"/>
    <property type="match status" value="1"/>
</dbReference>
<feature type="compositionally biased region" description="Low complexity" evidence="1">
    <location>
        <begin position="620"/>
        <end position="639"/>
    </location>
</feature>
<keyword evidence="4" id="KW-1185">Reference proteome</keyword>
<feature type="domain" description="Zn(2)-C6 fungal-type" evidence="2">
    <location>
        <begin position="29"/>
        <end position="61"/>
    </location>
</feature>
<feature type="region of interest" description="Disordered" evidence="1">
    <location>
        <begin position="615"/>
        <end position="670"/>
    </location>
</feature>
<dbReference type="GO" id="GO:0008270">
    <property type="term" value="F:zinc ion binding"/>
    <property type="evidence" value="ECO:0007669"/>
    <property type="project" value="InterPro"/>
</dbReference>
<organism evidence="3 4">
    <name type="scientific">Rhodotorula paludigena</name>
    <dbReference type="NCBI Taxonomy" id="86838"/>
    <lineage>
        <taxon>Eukaryota</taxon>
        <taxon>Fungi</taxon>
        <taxon>Dikarya</taxon>
        <taxon>Basidiomycota</taxon>
        <taxon>Pucciniomycotina</taxon>
        <taxon>Microbotryomycetes</taxon>
        <taxon>Sporidiobolales</taxon>
        <taxon>Sporidiobolaceae</taxon>
        <taxon>Rhodotorula</taxon>
    </lineage>
</organism>
<feature type="region of interest" description="Disordered" evidence="1">
    <location>
        <begin position="727"/>
        <end position="749"/>
    </location>
</feature>
<reference evidence="3 4" key="1">
    <citation type="submission" date="2021-12" db="EMBL/GenBank/DDBJ databases">
        <title>High titer production of polyol ester of fatty acids by Rhodotorula paludigena BS15 towards product separation-free biomass refinery.</title>
        <authorList>
            <person name="Mano J."/>
            <person name="Ono H."/>
            <person name="Tanaka T."/>
            <person name="Naito K."/>
            <person name="Sushida H."/>
            <person name="Ike M."/>
            <person name="Tokuyasu K."/>
            <person name="Kitaoka M."/>
        </authorList>
    </citation>
    <scope>NUCLEOTIDE SEQUENCE [LARGE SCALE GENOMIC DNA]</scope>
    <source>
        <strain evidence="3 4">BS15</strain>
    </source>
</reference>
<comment type="caution">
    <text evidence="3">The sequence shown here is derived from an EMBL/GenBank/DDBJ whole genome shotgun (WGS) entry which is preliminary data.</text>
</comment>
<dbReference type="InterPro" id="IPR036864">
    <property type="entry name" value="Zn2-C6_fun-type_DNA-bd_sf"/>
</dbReference>
<evidence type="ECO:0000313" key="4">
    <source>
        <dbReference type="Proteomes" id="UP001342314"/>
    </source>
</evidence>
<sequence length="860" mass="91538">MAPPTLRDGSVASSDNGSGPGNKRKRLPACDCCKMRRLKCEPVPPPGSCPRCKATGVVCTTTPVVRKKALPRSGKRIEEAKATFGTADPDAPDFMGASNTPWVQPRHPGGIDTLATSIREPTFALNDVDDKLAAQEHNGALVAHLLELYQTFPQSWLPIGIRGRILQQFEATGRRLGALPPHTEVLACITIALSARLSSHPALFADGASAIPSYQSLTPAFLETSPDLREFGIRRQAACEKLRRRAVDLAWRRGVLVHTSEETMSCCYLLEMLEGRSDPVAGKPYGSAFVSHLQTILNQQDLPGSTMKIVNMSLGWSALIMREALYAANTGRTSHFTATDDLLLCGEVPISIEETLLESVEDVDVRDSVTLFFRPMRPFTYHTARLARECGEKISGTAARRQPFNENFAAKYLTQLDHLLHLFAILESRIAFVLSPAATAAHSLPAPFEKERFFIMKACLHTLGLAWAALILPVHTELTRRVSDLREPLSPQHGATTAAHRAPERRRTLERLELLLRQVEQTALKAARMVAQCVKEAPSLAFLTFLQQEHLDKWIEVLKGARTVEEGGEGFTQDQKENDLRWILEGLKAMGWSWTDGAPLIASLEDYLGEMPLEQGMHIPGSSSSYGQQSPQEQPAVSLPSPPPMPAFSSPPFEQTPSFAPSAYQSHGPATSVGADVSAFLTTAAPPDPSTCPHPSAAASTSNLSTLSSLFAGATAPSPPAASLSAMSVSTAAPPPSLSHGPPAASPSAPAALPDLSTLISMYSSGALDQVVGSLGAAGMDVGTLASQYFAGTLDVGGLLSNPHIGAAAAAAGLGGSATAQMHSGVEAAVGMQGPALGQTQSEFDLQSLLAEPVFGSSLS</sequence>
<evidence type="ECO:0000259" key="2">
    <source>
        <dbReference type="PROSITE" id="PS50048"/>
    </source>
</evidence>
<dbReference type="PROSITE" id="PS00463">
    <property type="entry name" value="ZN2_CY6_FUNGAL_1"/>
    <property type="match status" value="1"/>
</dbReference>
<dbReference type="Proteomes" id="UP001342314">
    <property type="component" value="Unassembled WGS sequence"/>
</dbReference>
<accession>A0AAV5GUZ2</accession>
<evidence type="ECO:0000313" key="3">
    <source>
        <dbReference type="EMBL" id="GJN94038.1"/>
    </source>
</evidence>
<name>A0AAV5GUZ2_9BASI</name>
<protein>
    <recommendedName>
        <fullName evidence="2">Zn(2)-C6 fungal-type domain-containing protein</fullName>
    </recommendedName>
</protein>
<dbReference type="GO" id="GO:0000981">
    <property type="term" value="F:DNA-binding transcription factor activity, RNA polymerase II-specific"/>
    <property type="evidence" value="ECO:0007669"/>
    <property type="project" value="InterPro"/>
</dbReference>
<dbReference type="PROSITE" id="PS50048">
    <property type="entry name" value="ZN2_CY6_FUNGAL_2"/>
    <property type="match status" value="1"/>
</dbReference>
<feature type="compositionally biased region" description="Polar residues" evidence="1">
    <location>
        <begin position="655"/>
        <end position="669"/>
    </location>
</feature>
<dbReference type="InterPro" id="IPR001138">
    <property type="entry name" value="Zn2Cys6_DnaBD"/>
</dbReference>
<evidence type="ECO:0000256" key="1">
    <source>
        <dbReference type="SAM" id="MobiDB-lite"/>
    </source>
</evidence>